<dbReference type="Proteomes" id="UP000516148">
    <property type="component" value="Chromosome"/>
</dbReference>
<accession>A0A7H0LQG4</accession>
<evidence type="ECO:0000313" key="2">
    <source>
        <dbReference type="EMBL" id="QNQ11917.1"/>
    </source>
</evidence>
<dbReference type="Pfam" id="PF09997">
    <property type="entry name" value="DUF2238"/>
    <property type="match status" value="1"/>
</dbReference>
<dbReference type="KEGG" id="spap:H3Z74_07620"/>
<dbReference type="EMBL" id="CP061038">
    <property type="protein sequence ID" value="QNQ11917.1"/>
    <property type="molecule type" value="Genomic_DNA"/>
</dbReference>
<keyword evidence="1" id="KW-1133">Transmembrane helix</keyword>
<proteinExistence type="predicted"/>
<name>A0A7H0LQG4_9SPHN</name>
<protein>
    <submittedName>
        <fullName evidence="2">DUF2238 domain-containing protein</fullName>
    </submittedName>
</protein>
<dbReference type="RefSeq" id="WP_187764217.1">
    <property type="nucleotide sequence ID" value="NZ_CP061038.1"/>
</dbReference>
<feature type="transmembrane region" description="Helical" evidence="1">
    <location>
        <begin position="127"/>
        <end position="155"/>
    </location>
</feature>
<sequence length="201" mass="22328">MVLVLAAAVVLANINQPYPGIAPLQHIPTVLLILAAPALLVRWPLSNRAVLAVVIFFLLHTLAGRYAYSNIPYDRWATALTGHSVSETFGMTRNNFDRLVHLTFGLCAVPLYAEISWRYTGARWRAALWNAFLFVGAVSALYEIFEWLLTIMVASDLANDYNGQQGDIWDAQKDMAIALFGAVLAMIWQWRAEPGKPAGRP</sequence>
<evidence type="ECO:0000256" key="1">
    <source>
        <dbReference type="SAM" id="Phobius"/>
    </source>
</evidence>
<dbReference type="AlphaFoldDB" id="A0A7H0LQG4"/>
<organism evidence="2 3">
    <name type="scientific">Sphingomonas alpina</name>
    <dbReference type="NCBI Taxonomy" id="653931"/>
    <lineage>
        <taxon>Bacteria</taxon>
        <taxon>Pseudomonadati</taxon>
        <taxon>Pseudomonadota</taxon>
        <taxon>Alphaproteobacteria</taxon>
        <taxon>Sphingomonadales</taxon>
        <taxon>Sphingomonadaceae</taxon>
        <taxon>Sphingomonas</taxon>
    </lineage>
</organism>
<feature type="transmembrane region" description="Helical" evidence="1">
    <location>
        <begin position="27"/>
        <end position="43"/>
    </location>
</feature>
<dbReference type="InterPro" id="IPR014509">
    <property type="entry name" value="YjdF-like"/>
</dbReference>
<keyword evidence="1" id="KW-0472">Membrane</keyword>
<gene>
    <name evidence="2" type="ORF">H3Z74_07620</name>
</gene>
<feature type="transmembrane region" description="Helical" evidence="1">
    <location>
        <begin position="99"/>
        <end position="115"/>
    </location>
</feature>
<feature type="transmembrane region" description="Helical" evidence="1">
    <location>
        <begin position="50"/>
        <end position="68"/>
    </location>
</feature>
<feature type="transmembrane region" description="Helical" evidence="1">
    <location>
        <begin position="175"/>
        <end position="192"/>
    </location>
</feature>
<reference evidence="2 3" key="1">
    <citation type="submission" date="2020-09" db="EMBL/GenBank/DDBJ databases">
        <title>Sphingomonas sp., a new species isolated from pork steak.</title>
        <authorList>
            <person name="Heidler von Heilborn D."/>
        </authorList>
    </citation>
    <scope>NUCLEOTIDE SEQUENCE [LARGE SCALE GENOMIC DNA]</scope>
    <source>
        <strain evidence="3">S8-3T</strain>
    </source>
</reference>
<evidence type="ECO:0000313" key="3">
    <source>
        <dbReference type="Proteomes" id="UP000516148"/>
    </source>
</evidence>
<keyword evidence="1" id="KW-0812">Transmembrane</keyword>
<keyword evidence="3" id="KW-1185">Reference proteome</keyword>